<gene>
    <name evidence="2" type="ORF">J1N35_004750</name>
</gene>
<accession>A0A9D3WER9</accession>
<sequence>MVIEEESWNLDLFWIWLLEEIIECIFSIPPPHPSIGFDIVPWVGTTSNTFSIKNAYKILKENSWSSNNEILKLAWKYQGPWRVRFFIWLIRKQHLLTQVERQRQGIEHNDLCPNCGIESEKVIHAIRNYNVTKDIWTQIIPAEKHNHFFSGNLQE</sequence>
<proteinExistence type="predicted"/>
<dbReference type="OrthoDB" id="1422167at2759"/>
<feature type="domain" description="Reverse transcriptase zinc-binding" evidence="1">
    <location>
        <begin position="50"/>
        <end position="136"/>
    </location>
</feature>
<evidence type="ECO:0000259" key="1">
    <source>
        <dbReference type="Pfam" id="PF13966"/>
    </source>
</evidence>
<evidence type="ECO:0000313" key="3">
    <source>
        <dbReference type="Proteomes" id="UP000828251"/>
    </source>
</evidence>
<reference evidence="2 3" key="1">
    <citation type="journal article" date="2021" name="Plant Biotechnol. J.">
        <title>Multi-omics assisted identification of the key and species-specific regulatory components of drought-tolerant mechanisms in Gossypium stocksii.</title>
        <authorList>
            <person name="Yu D."/>
            <person name="Ke L."/>
            <person name="Zhang D."/>
            <person name="Wu Y."/>
            <person name="Sun Y."/>
            <person name="Mei J."/>
            <person name="Sun J."/>
            <person name="Sun Y."/>
        </authorList>
    </citation>
    <scope>NUCLEOTIDE SEQUENCE [LARGE SCALE GENOMIC DNA]</scope>
    <source>
        <strain evidence="3">cv. E1</strain>
        <tissue evidence="2">Leaf</tissue>
    </source>
</reference>
<evidence type="ECO:0000313" key="2">
    <source>
        <dbReference type="EMBL" id="KAH1121590.1"/>
    </source>
</evidence>
<dbReference type="InterPro" id="IPR026960">
    <property type="entry name" value="RVT-Znf"/>
</dbReference>
<dbReference type="Pfam" id="PF13966">
    <property type="entry name" value="zf-RVT"/>
    <property type="match status" value="1"/>
</dbReference>
<comment type="caution">
    <text evidence="2">The sequence shown here is derived from an EMBL/GenBank/DDBJ whole genome shotgun (WGS) entry which is preliminary data.</text>
</comment>
<dbReference type="EMBL" id="JAIQCV010000002">
    <property type="protein sequence ID" value="KAH1121590.1"/>
    <property type="molecule type" value="Genomic_DNA"/>
</dbReference>
<name>A0A9D3WER9_9ROSI</name>
<dbReference type="Proteomes" id="UP000828251">
    <property type="component" value="Unassembled WGS sequence"/>
</dbReference>
<protein>
    <recommendedName>
        <fullName evidence="1">Reverse transcriptase zinc-binding domain-containing protein</fullName>
    </recommendedName>
</protein>
<organism evidence="2 3">
    <name type="scientific">Gossypium stocksii</name>
    <dbReference type="NCBI Taxonomy" id="47602"/>
    <lineage>
        <taxon>Eukaryota</taxon>
        <taxon>Viridiplantae</taxon>
        <taxon>Streptophyta</taxon>
        <taxon>Embryophyta</taxon>
        <taxon>Tracheophyta</taxon>
        <taxon>Spermatophyta</taxon>
        <taxon>Magnoliopsida</taxon>
        <taxon>eudicotyledons</taxon>
        <taxon>Gunneridae</taxon>
        <taxon>Pentapetalae</taxon>
        <taxon>rosids</taxon>
        <taxon>malvids</taxon>
        <taxon>Malvales</taxon>
        <taxon>Malvaceae</taxon>
        <taxon>Malvoideae</taxon>
        <taxon>Gossypium</taxon>
    </lineage>
</organism>
<dbReference type="AlphaFoldDB" id="A0A9D3WER9"/>
<keyword evidence="3" id="KW-1185">Reference proteome</keyword>